<accession>X0TYB1</accession>
<feature type="domain" description="ABC transporter" evidence="1">
    <location>
        <begin position="28"/>
        <end position="98"/>
    </location>
</feature>
<dbReference type="SUPFAM" id="SSF52540">
    <property type="entry name" value="P-loop containing nucleoside triphosphate hydrolases"/>
    <property type="match status" value="1"/>
</dbReference>
<dbReference type="EMBL" id="BARS01012274">
    <property type="protein sequence ID" value="GAF98548.1"/>
    <property type="molecule type" value="Genomic_DNA"/>
</dbReference>
<sequence>MSSSRRPLIEIENLTVGFPDRVQPALVGLSERIERGEVVAITGPSGCGKSTLCHALTGFIPEMLPARVSGAIRIDGRSVWETDPAQLATQLGLVQQDPD</sequence>
<comment type="caution">
    <text evidence="2">The sequence shown here is derived from an EMBL/GenBank/DDBJ whole genome shotgun (WGS) entry which is preliminary data.</text>
</comment>
<evidence type="ECO:0000259" key="1">
    <source>
        <dbReference type="Pfam" id="PF00005"/>
    </source>
</evidence>
<dbReference type="GO" id="GO:0034040">
    <property type="term" value="F:ATPase-coupled lipid transmembrane transporter activity"/>
    <property type="evidence" value="ECO:0007669"/>
    <property type="project" value="TreeGrafter"/>
</dbReference>
<dbReference type="Gene3D" id="3.40.50.300">
    <property type="entry name" value="P-loop containing nucleotide triphosphate hydrolases"/>
    <property type="match status" value="1"/>
</dbReference>
<reference evidence="2" key="1">
    <citation type="journal article" date="2014" name="Front. Microbiol.">
        <title>High frequency of phylogenetically diverse reductive dehalogenase-homologous genes in deep subseafloor sedimentary metagenomes.</title>
        <authorList>
            <person name="Kawai M."/>
            <person name="Futagami T."/>
            <person name="Toyoda A."/>
            <person name="Takaki Y."/>
            <person name="Nishi S."/>
            <person name="Hori S."/>
            <person name="Arai W."/>
            <person name="Tsubouchi T."/>
            <person name="Morono Y."/>
            <person name="Uchiyama I."/>
            <person name="Ito T."/>
            <person name="Fujiyama A."/>
            <person name="Inagaki F."/>
            <person name="Takami H."/>
        </authorList>
    </citation>
    <scope>NUCLEOTIDE SEQUENCE</scope>
    <source>
        <strain evidence="2">Expedition CK06-06</strain>
    </source>
</reference>
<dbReference type="AlphaFoldDB" id="X0TYB1"/>
<proteinExistence type="predicted"/>
<dbReference type="InterPro" id="IPR003439">
    <property type="entry name" value="ABC_transporter-like_ATP-bd"/>
</dbReference>
<dbReference type="PANTHER" id="PTHR24221:SF654">
    <property type="entry name" value="ATP-BINDING CASSETTE SUB-FAMILY B MEMBER 6"/>
    <property type="match status" value="1"/>
</dbReference>
<dbReference type="Pfam" id="PF00005">
    <property type="entry name" value="ABC_tran"/>
    <property type="match status" value="1"/>
</dbReference>
<protein>
    <recommendedName>
        <fullName evidence="1">ABC transporter domain-containing protein</fullName>
    </recommendedName>
</protein>
<evidence type="ECO:0000313" key="2">
    <source>
        <dbReference type="EMBL" id="GAF98548.1"/>
    </source>
</evidence>
<gene>
    <name evidence="2" type="ORF">S01H1_21945</name>
</gene>
<dbReference type="PANTHER" id="PTHR24221">
    <property type="entry name" value="ATP-BINDING CASSETTE SUB-FAMILY B"/>
    <property type="match status" value="1"/>
</dbReference>
<name>X0TYB1_9ZZZZ</name>
<organism evidence="2">
    <name type="scientific">marine sediment metagenome</name>
    <dbReference type="NCBI Taxonomy" id="412755"/>
    <lineage>
        <taxon>unclassified sequences</taxon>
        <taxon>metagenomes</taxon>
        <taxon>ecological metagenomes</taxon>
    </lineage>
</organism>
<feature type="non-terminal residue" evidence="2">
    <location>
        <position position="99"/>
    </location>
</feature>
<dbReference type="GO" id="GO:0005524">
    <property type="term" value="F:ATP binding"/>
    <property type="evidence" value="ECO:0007669"/>
    <property type="project" value="InterPro"/>
</dbReference>
<dbReference type="GO" id="GO:0016887">
    <property type="term" value="F:ATP hydrolysis activity"/>
    <property type="evidence" value="ECO:0007669"/>
    <property type="project" value="InterPro"/>
</dbReference>
<dbReference type="InterPro" id="IPR039421">
    <property type="entry name" value="Type_1_exporter"/>
</dbReference>
<dbReference type="InterPro" id="IPR027417">
    <property type="entry name" value="P-loop_NTPase"/>
</dbReference>